<feature type="signal peptide" evidence="4">
    <location>
        <begin position="1"/>
        <end position="23"/>
    </location>
</feature>
<keyword evidence="4" id="KW-0732">Signal</keyword>
<reference evidence="7" key="1">
    <citation type="journal article" date="2019" name="J. Bacteriol.">
        <title>A Mutagenic Screen Identifies a TonB-Dependent Receptor Required for the Lanthanide Metal Switch in the Type I Methanotroph 'Methylotuvimicrobium buryatense' 5GB1C.</title>
        <authorList>
            <person name="Groom J.D."/>
            <person name="Ford S.M."/>
            <person name="Pesesky M.W."/>
            <person name="Lidstrom M.E."/>
        </authorList>
    </citation>
    <scope>NUCLEOTIDE SEQUENCE [LARGE SCALE GENOMIC DNA]</scope>
    <source>
        <strain evidence="7">5GB1C</strain>
    </source>
</reference>
<dbReference type="OrthoDB" id="9813435at2"/>
<evidence type="ECO:0000256" key="3">
    <source>
        <dbReference type="ARBA" id="ARBA00022825"/>
    </source>
</evidence>
<dbReference type="Pfam" id="PF00082">
    <property type="entry name" value="Peptidase_S8"/>
    <property type="match status" value="1"/>
</dbReference>
<accession>A0A4P9UUT3</accession>
<sequence>MLMMNRYRLVFLLMVCCGVSAQGADIRLSSHLQRLQAEFRQHSAAGKPVQSFVSADRTLSVIDHRYVVIDISAADSAQAETLLEHLQSLGMMHAVRYKQLVSGVFPIESLHELEGLSGVNWVQASSASRHALGPPGGLAYNAADAAMFTDVVRKRYNVDGSGVTIGVLSDSYNCLDGAADDVLSGDLPDDVVVLQDYPFCDEGLSDEGRAMMQLVYDIAPGAKQMFYTAWMGAAGFAQGIQRLADAGADIIVDDIAYLTMPMFQDGPIAQSVDEVKARGVAYFSSAGNMARLSYENDFVSGREPLSYDTAHDFGKAAGQASDFYQKITIPQNTGVRIVLQWDDPAEIAGGAGAKTDLDLFLLDHSKRRIVTSSQDSNIGHNPVEILGIEHSMETTEFYLYISHRAGPAPKHVKYVMFGPPAPWPDAKEDELVQLSVQFNNGAPALVMPDGQVMQRGKAVVVLEREIVEINTQERPLFLGSDSNVLIEYKDEFHRIGAPYLSIWFIPEGFKAALIGRELILYRDIEDVVPLTIDHYPTHSGTVYGHANAAGAMAVGAIPYEETPWFGTPITDSKIQYFSSAGGTPIYFNRDGIRHNQAEQRLKPDIVAPDNSDTTFFGNDNDGSGFPNFTGTSAAAPNAAALAGLLKQAFPFLSPDQVHLAMRKGSLALHDPAGNVSQPAPPNPDCEFADDFNWGTGCGLVKADRIFSEAGNAADSVYLTLKAIEPLVIAGREFAYRFEVHNFSGQTLTNLQVSAKGLPKFLRYRYVDGCPSFNRKKVECKLPDLPSGGTAAFSIGVMPRNNPTRRLLLEAEVSTDAPVDLSGAQAVLDIELLAVPGDINGDGCVDKADWRRLFSAYRRGDHKPAYDLDGDGLVGQSDLQILKTLYSRPGGRRCR</sequence>
<evidence type="ECO:0000313" key="7">
    <source>
        <dbReference type="Proteomes" id="UP000305881"/>
    </source>
</evidence>
<organism evidence="6 7">
    <name type="scientific">Methylotuvimicrobium buryatense</name>
    <name type="common">Methylomicrobium buryatense</name>
    <dbReference type="NCBI Taxonomy" id="95641"/>
    <lineage>
        <taxon>Bacteria</taxon>
        <taxon>Pseudomonadati</taxon>
        <taxon>Pseudomonadota</taxon>
        <taxon>Gammaproteobacteria</taxon>
        <taxon>Methylococcales</taxon>
        <taxon>Methylococcaceae</taxon>
        <taxon>Methylotuvimicrobium</taxon>
    </lineage>
</organism>
<dbReference type="Proteomes" id="UP000305881">
    <property type="component" value="Chromosome"/>
</dbReference>
<dbReference type="PROSITE" id="PS00138">
    <property type="entry name" value="SUBTILASE_SER"/>
    <property type="match status" value="1"/>
</dbReference>
<evidence type="ECO:0000256" key="4">
    <source>
        <dbReference type="SAM" id="SignalP"/>
    </source>
</evidence>
<dbReference type="SUPFAM" id="SSF52743">
    <property type="entry name" value="Subtilisin-like"/>
    <property type="match status" value="1"/>
</dbReference>
<dbReference type="InterPro" id="IPR018247">
    <property type="entry name" value="EF_Hand_1_Ca_BS"/>
</dbReference>
<evidence type="ECO:0000313" key="6">
    <source>
        <dbReference type="EMBL" id="QCW84171.1"/>
    </source>
</evidence>
<evidence type="ECO:0000259" key="5">
    <source>
        <dbReference type="Pfam" id="PF00082"/>
    </source>
</evidence>
<dbReference type="InterPro" id="IPR034075">
    <property type="entry name" value="Glr3161-like_dom"/>
</dbReference>
<keyword evidence="7" id="KW-1185">Reference proteome</keyword>
<feature type="chain" id="PRO_5020695810" description="Peptidase S8/S53 domain-containing protein" evidence="4">
    <location>
        <begin position="24"/>
        <end position="894"/>
    </location>
</feature>
<dbReference type="KEGG" id="mbur:EQU24_19465"/>
<dbReference type="GO" id="GO:0000272">
    <property type="term" value="P:polysaccharide catabolic process"/>
    <property type="evidence" value="ECO:0007669"/>
    <property type="project" value="InterPro"/>
</dbReference>
<evidence type="ECO:0000256" key="1">
    <source>
        <dbReference type="ARBA" id="ARBA00022670"/>
    </source>
</evidence>
<dbReference type="Gene3D" id="1.10.1330.10">
    <property type="entry name" value="Dockerin domain"/>
    <property type="match status" value="1"/>
</dbReference>
<dbReference type="InterPro" id="IPR023828">
    <property type="entry name" value="Peptidase_S8_Ser-AS"/>
</dbReference>
<feature type="domain" description="Peptidase S8/S53" evidence="5">
    <location>
        <begin position="540"/>
        <end position="659"/>
    </location>
</feature>
<keyword evidence="1" id="KW-0645">Protease</keyword>
<name>A0A4P9UUT3_METBY</name>
<proteinExistence type="predicted"/>
<dbReference type="PROSITE" id="PS00018">
    <property type="entry name" value="EF_HAND_1"/>
    <property type="match status" value="2"/>
</dbReference>
<dbReference type="InterPro" id="IPR036852">
    <property type="entry name" value="Peptidase_S8/S53_dom_sf"/>
</dbReference>
<dbReference type="InterPro" id="IPR000209">
    <property type="entry name" value="Peptidase_S8/S53_dom"/>
</dbReference>
<keyword evidence="3" id="KW-0720">Serine protease</keyword>
<dbReference type="SUPFAM" id="SSF63446">
    <property type="entry name" value="Type I dockerin domain"/>
    <property type="match status" value="1"/>
</dbReference>
<dbReference type="Gene3D" id="3.40.50.200">
    <property type="entry name" value="Peptidase S8/S53 domain"/>
    <property type="match status" value="2"/>
</dbReference>
<dbReference type="CDD" id="cd05562">
    <property type="entry name" value="Peptidases_S53_like"/>
    <property type="match status" value="1"/>
</dbReference>
<dbReference type="EMBL" id="CP035467">
    <property type="protein sequence ID" value="QCW84171.1"/>
    <property type="molecule type" value="Genomic_DNA"/>
</dbReference>
<dbReference type="STRING" id="675511.GCA_000341735_03544"/>
<keyword evidence="2" id="KW-0378">Hydrolase</keyword>
<dbReference type="GO" id="GO:0006508">
    <property type="term" value="P:proteolysis"/>
    <property type="evidence" value="ECO:0007669"/>
    <property type="project" value="UniProtKB-KW"/>
</dbReference>
<dbReference type="GO" id="GO:0004252">
    <property type="term" value="F:serine-type endopeptidase activity"/>
    <property type="evidence" value="ECO:0007669"/>
    <property type="project" value="InterPro"/>
</dbReference>
<protein>
    <recommendedName>
        <fullName evidence="5">Peptidase S8/S53 domain-containing protein</fullName>
    </recommendedName>
</protein>
<gene>
    <name evidence="6" type="ORF">EQU24_19465</name>
</gene>
<dbReference type="AlphaFoldDB" id="A0A4P9UUT3"/>
<evidence type="ECO:0000256" key="2">
    <source>
        <dbReference type="ARBA" id="ARBA00022801"/>
    </source>
</evidence>
<dbReference type="InterPro" id="IPR036439">
    <property type="entry name" value="Dockerin_dom_sf"/>
</dbReference>